<dbReference type="EMBL" id="CABVHJ010000005">
    <property type="protein sequence ID" value="VVM73753.1"/>
    <property type="molecule type" value="Genomic_DNA"/>
</dbReference>
<feature type="domain" description="Dermonecrotic toxin N-terminal" evidence="2">
    <location>
        <begin position="699"/>
        <end position="912"/>
    </location>
</feature>
<dbReference type="InterPro" id="IPR046673">
    <property type="entry name" value="ToxA_N"/>
</dbReference>
<organism evidence="3 4">
    <name type="scientific">Pseudomonas fluorescens</name>
    <dbReference type="NCBI Taxonomy" id="294"/>
    <lineage>
        <taxon>Bacteria</taxon>
        <taxon>Pseudomonadati</taxon>
        <taxon>Pseudomonadota</taxon>
        <taxon>Gammaproteobacteria</taxon>
        <taxon>Pseudomonadales</taxon>
        <taxon>Pseudomonadaceae</taxon>
        <taxon>Pseudomonas</taxon>
    </lineage>
</organism>
<protein>
    <recommendedName>
        <fullName evidence="2">Dermonecrotic toxin N-terminal domain-containing protein</fullName>
    </recommendedName>
</protein>
<feature type="region of interest" description="Disordered" evidence="1">
    <location>
        <begin position="1179"/>
        <end position="1198"/>
    </location>
</feature>
<feature type="compositionally biased region" description="Basic and acidic residues" evidence="1">
    <location>
        <begin position="1189"/>
        <end position="1198"/>
    </location>
</feature>
<evidence type="ECO:0000256" key="1">
    <source>
        <dbReference type="SAM" id="MobiDB-lite"/>
    </source>
</evidence>
<dbReference type="Proteomes" id="UP000327167">
    <property type="component" value="Unassembled WGS sequence"/>
</dbReference>
<proteinExistence type="predicted"/>
<dbReference type="CDD" id="cd14729">
    <property type="entry name" value="RtxA-like"/>
    <property type="match status" value="2"/>
</dbReference>
<name>A0A5E6S510_PSEFL</name>
<feature type="domain" description="Dermonecrotic toxin N-terminal" evidence="2">
    <location>
        <begin position="371"/>
        <end position="582"/>
    </location>
</feature>
<accession>A0A5E6S510</accession>
<dbReference type="Gene3D" id="3.40.50.11550">
    <property type="match status" value="2"/>
</dbReference>
<dbReference type="Pfam" id="PF20178">
    <property type="entry name" value="ToxA_N"/>
    <property type="match status" value="2"/>
</dbReference>
<evidence type="ECO:0000313" key="4">
    <source>
        <dbReference type="Proteomes" id="UP000327167"/>
    </source>
</evidence>
<reference evidence="3 4" key="1">
    <citation type="submission" date="2019-09" db="EMBL/GenBank/DDBJ databases">
        <authorList>
            <person name="Chandra G."/>
            <person name="Truman W A."/>
        </authorList>
    </citation>
    <scope>NUCLEOTIDE SEQUENCE [LARGE SCALE GENOMIC DNA]</scope>
    <source>
        <strain evidence="3">PS655</strain>
    </source>
</reference>
<gene>
    <name evidence="3" type="ORF">PS655_01948</name>
</gene>
<dbReference type="RefSeq" id="WP_150650178.1">
    <property type="nucleotide sequence ID" value="NZ_CABVHJ010000005.1"/>
</dbReference>
<evidence type="ECO:0000259" key="2">
    <source>
        <dbReference type="Pfam" id="PF20178"/>
    </source>
</evidence>
<dbReference type="SUPFAM" id="SSF159501">
    <property type="entry name" value="EreA/ChaN-like"/>
    <property type="match status" value="2"/>
</dbReference>
<evidence type="ECO:0000313" key="3">
    <source>
        <dbReference type="EMBL" id="VVM73753.1"/>
    </source>
</evidence>
<sequence length="1908" mass="213281">MSTSTAPSFEEISNDLNEIGHHLFKIETPLISEQPPTAEQVYLKRLNEQLKTYREHFLQRSRALYQALETTDLHSDEGKKLIATLKIRLDTQLINMDLRDLIDGKPAKTFLKYDAGFTAIGHEARQAVKDRLLPPEAGVLVEKTALGPMLRPAMYALQFHYQGITVELAGAFVVTEKDSHRVSDLLTDQSVGYVVLFTPARGVEYFDSLADLDTRLLEDFKHATDHDGFMRMLPTRYHNVGAAGIWPLQLSPIDSKPLFEHIYDALIDKRTQDIERALSFDDNPRQDASRLLTAIDRAIDGALPDLTQRLELKAQILFERHLRNSAPDWYRSASATKQTELAQLTGNYHQARQKLLELMGPAASLMALARQQWLERLSDDLEIDDLEPQNLQISTRRRVAGYGVFEHQRNLLDLSLRGPHTGDELAGSEFLSHTTLTYNDAPLPEAYSEVTPAWLVEQALSLQPRVDFNHLQKEMHARPAIRPAIEHVLDQRILALAHTAVLQGHLLDGDLQLIRNLHSGSDSRLRAATVCLHGAQLQDLWVLRQSNSSGTITRILLCTPQAPGERQFQAFTSERECQSHILGWASHSDDADSMAGYLVSLAPMRFRQSLHKVLSGLSLKPEDQEHKKVTFENTGNHLACLRAMADHVLATRVDDYDFSTPTWYRSTTAANRRKLSTLSEEAEGALQAFARHKLADSRFPTFEAFLHEQAKKSLNRLLKRPANDVDPDTVWAYSPLSIVRSSTPAPLSYTRLYRDGYADGVGFLDEKFSRSARFKGPPGIDISNLTAQNVARSVTGVWIGERYAAKVKSDLQSSASEGYDFRRNTTLAITQRQMKSAALECRLQGHIASSDLAWLEQSIDSMGDTSQQRQKKYPIHRLMIDGEWVLDNWLFSHEKNPVLLYTPGAPDGVGFRDARLFNYLLKQQDGMVEYFTRRVGVASRTRIRAFLEDARKSLPKHLDKTTPSPARYDSTHAVVPVSDLRQGLYNMKLQRKIDDVQATTTSRLEMISGLAWMCVEWFTAIATAPFPLLSVSTGLLLAFKDAMLALHAYRQGENSEAFKHFLGYLFNSAGALLTDLRPALRSLKLFNRPLRLTGGNAGKEQARVMTLVEQLAPNPLSSDMRPVVYRGQTLWASNETDAIGRYLLHRLDPQTGRFLSTSILAAPNSDGVMVRSGVSGGAPKYESVQETPGPHKDYGIPPKYRDRIETVMNPQTREEILMRGEDSLGTAPQLTIVGVIEDLASTRKAYLEKVEQLTRDAGLHFIGRRFPARSSVPPVQPGTTFPQLIASDALAGKNLIIGALPESIASKQTLITYMDALVDSGFKRIYVEYLPADVFHLKLEKFNKGKSWRHIKRHLKAVDKALGHEPDAPFSYLTLVRTAREKGLKVNALDASTSYKVEDALLMADVSPLTPRGNDIRNFYSHKTIAADIADAPEEHWIVLTDQTRMTTFESTPGLADLHDAVAIRIEDVAPGQPARIDVDSPGHIAGDVAAKGDYHVALPTSYKVRQPLPQPTETAGPSAVHFSDFDLPTSMRDDIVQLRSERYSLDPRYRPPGQTQGEAYDAFIASRARLEKAARDAFTDFTPPPAVTLPAIVDGSDFNTFLKQMADDGLNLLIGEGHAHVSSKALLKAYMKALKKAGYETLYMEHLMTDLHQIDLDLFYRTQRMPERLKTFLREQDSGHMPFYIGNDTYTEVVQAAAKYKVRIRALDCTASYHLKGLNDPALSRNEMFSYFATQVIEADQLAHGPHKWIALIGSAHTNYNLGVPGLAETLGAVGVHVRDTAPELAGGIRRGVWEVTEPASSPATRALRADFTMEVAVPGTSRPRPIVSPDRSKLTQSGHFLIERPGTTETRLVHKSESGDIVTTPIQVDDKGLFYIDRWGKRDSRFKYLKTLIDMLKEEKNLTAVG</sequence>